<reference evidence="1 2" key="1">
    <citation type="submission" date="2024-04" db="EMBL/GenBank/DDBJ databases">
        <authorList>
            <person name="Rising A."/>
            <person name="Reimegard J."/>
            <person name="Sonavane S."/>
            <person name="Akerstrom W."/>
            <person name="Nylinder S."/>
            <person name="Hedman E."/>
            <person name="Kallberg Y."/>
        </authorList>
    </citation>
    <scope>NUCLEOTIDE SEQUENCE [LARGE SCALE GENOMIC DNA]</scope>
</reference>
<keyword evidence="2" id="KW-1185">Reference proteome</keyword>
<evidence type="ECO:0000313" key="2">
    <source>
        <dbReference type="Proteomes" id="UP001497382"/>
    </source>
</evidence>
<name>A0AAV2AU59_9ARAC</name>
<accession>A0AAV2AU59</accession>
<comment type="caution">
    <text evidence="1">The sequence shown here is derived from an EMBL/GenBank/DDBJ whole genome shotgun (WGS) entry which is preliminary data.</text>
</comment>
<proteinExistence type="predicted"/>
<sequence length="122" mass="14166">METNTSSDMHAYKWIFKVTRTPLQTLSMCHTPKNVVSVITRKEEKYEESYTLVSDPLGEWCGSNNLGSFKQRRFKVSQTQQAVGRKKSEYWYFTASQLPQLYQLIFPVNVFLAQETDSSQVP</sequence>
<dbReference type="Proteomes" id="UP001497382">
    <property type="component" value="Unassembled WGS sequence"/>
</dbReference>
<gene>
    <name evidence="1" type="ORF">LARSCL_LOCUS14195</name>
</gene>
<dbReference type="EMBL" id="CAXIEN010000202">
    <property type="protein sequence ID" value="CAL1286338.1"/>
    <property type="molecule type" value="Genomic_DNA"/>
</dbReference>
<evidence type="ECO:0000313" key="1">
    <source>
        <dbReference type="EMBL" id="CAL1286338.1"/>
    </source>
</evidence>
<protein>
    <submittedName>
        <fullName evidence="1">Uncharacterized protein</fullName>
    </submittedName>
</protein>
<dbReference type="AlphaFoldDB" id="A0AAV2AU59"/>
<organism evidence="1 2">
    <name type="scientific">Larinioides sclopetarius</name>
    <dbReference type="NCBI Taxonomy" id="280406"/>
    <lineage>
        <taxon>Eukaryota</taxon>
        <taxon>Metazoa</taxon>
        <taxon>Ecdysozoa</taxon>
        <taxon>Arthropoda</taxon>
        <taxon>Chelicerata</taxon>
        <taxon>Arachnida</taxon>
        <taxon>Araneae</taxon>
        <taxon>Araneomorphae</taxon>
        <taxon>Entelegynae</taxon>
        <taxon>Araneoidea</taxon>
        <taxon>Araneidae</taxon>
        <taxon>Larinioides</taxon>
    </lineage>
</organism>